<dbReference type="Proteomes" id="UP000075442">
    <property type="component" value="Unassembled WGS sequence"/>
</dbReference>
<organism evidence="1 2">
    <name type="scientific">Streptococcus mitis</name>
    <dbReference type="NCBI Taxonomy" id="28037"/>
    <lineage>
        <taxon>Bacteria</taxon>
        <taxon>Bacillati</taxon>
        <taxon>Bacillota</taxon>
        <taxon>Bacilli</taxon>
        <taxon>Lactobacillales</taxon>
        <taxon>Streptococcaceae</taxon>
        <taxon>Streptococcus</taxon>
        <taxon>Streptococcus mitis group</taxon>
    </lineage>
</organism>
<evidence type="ECO:0000313" key="1">
    <source>
        <dbReference type="EMBL" id="KYF33709.1"/>
    </source>
</evidence>
<name>A0A150NV97_STRMT</name>
<accession>A0A150NV97</accession>
<dbReference type="AlphaFoldDB" id="A0A150NV97"/>
<sequence length="49" mass="5764">MANACSDVSWVIIHIFDKQVLRIAVSALDFKTFSNRLPALRFFFRYLIE</sequence>
<evidence type="ECO:0000313" key="2">
    <source>
        <dbReference type="Proteomes" id="UP000075442"/>
    </source>
</evidence>
<dbReference type="PATRIC" id="fig|28037.235.peg.1935"/>
<comment type="caution">
    <text evidence="1">The sequence shown here is derived from an EMBL/GenBank/DDBJ whole genome shotgun (WGS) entry which is preliminary data.</text>
</comment>
<gene>
    <name evidence="1" type="ORF">SMIM3I_02112</name>
</gene>
<reference evidence="1 2" key="1">
    <citation type="submission" date="2016-01" db="EMBL/GenBank/DDBJ databases">
        <title>Highly variable Streptococcus oralis 1 are common among viridans streptococci isolated from primates.</title>
        <authorList>
            <person name="Denapaite D."/>
            <person name="Rieger M."/>
            <person name="Koendgen S."/>
            <person name="Brueckner R."/>
            <person name="Ochigava I."/>
            <person name="Kappeler P."/>
            <person name="Maetz-Rensing K."/>
            <person name="Leendertz F."/>
        </authorList>
    </citation>
    <scope>NUCLEOTIDE SEQUENCE [LARGE SCALE GENOMIC DNA]</scope>
    <source>
        <strain evidence="1 2">M3-1</strain>
    </source>
</reference>
<proteinExistence type="predicted"/>
<protein>
    <submittedName>
        <fullName evidence="1">Uncharacterized protein</fullName>
    </submittedName>
</protein>
<dbReference type="EMBL" id="LROU01000125">
    <property type="protein sequence ID" value="KYF33709.1"/>
    <property type="molecule type" value="Genomic_DNA"/>
</dbReference>